<evidence type="ECO:0000313" key="2">
    <source>
        <dbReference type="EMBL" id="KAK3290832.1"/>
    </source>
</evidence>
<reference evidence="2" key="2">
    <citation type="submission" date="2023-06" db="EMBL/GenBank/DDBJ databases">
        <authorList>
            <consortium name="Lawrence Berkeley National Laboratory"/>
            <person name="Haridas S."/>
            <person name="Hensen N."/>
            <person name="Bonometti L."/>
            <person name="Westerberg I."/>
            <person name="Brannstrom I.O."/>
            <person name="Guillou S."/>
            <person name="Cros-Aarteil S."/>
            <person name="Calhoun S."/>
            <person name="Kuo A."/>
            <person name="Mondo S."/>
            <person name="Pangilinan J."/>
            <person name="Riley R."/>
            <person name="Labutti K."/>
            <person name="Andreopoulos B."/>
            <person name="Lipzen A."/>
            <person name="Chen C."/>
            <person name="Yanf M."/>
            <person name="Daum C."/>
            <person name="Ng V."/>
            <person name="Clum A."/>
            <person name="Steindorff A."/>
            <person name="Ohm R."/>
            <person name="Martin F."/>
            <person name="Silar P."/>
            <person name="Natvig D."/>
            <person name="Lalanne C."/>
            <person name="Gautier V."/>
            <person name="Ament-Velasquez S.L."/>
            <person name="Kruys A."/>
            <person name="Hutchinson M.I."/>
            <person name="Powell A.J."/>
            <person name="Barry K."/>
            <person name="Miller A.N."/>
            <person name="Grigoriev I.V."/>
            <person name="Debuchy R."/>
            <person name="Gladieux P."/>
            <person name="Thoren M.H."/>
            <person name="Johannesson H."/>
        </authorList>
    </citation>
    <scope>NUCLEOTIDE SEQUENCE</scope>
    <source>
        <strain evidence="2">CBS 168.71</strain>
    </source>
</reference>
<evidence type="ECO:0000313" key="3">
    <source>
        <dbReference type="Proteomes" id="UP001278766"/>
    </source>
</evidence>
<dbReference type="Proteomes" id="UP001278766">
    <property type="component" value="Unassembled WGS sequence"/>
</dbReference>
<accession>A0AAE0H6L8</accession>
<feature type="non-terminal residue" evidence="2">
    <location>
        <position position="1"/>
    </location>
</feature>
<dbReference type="GeneID" id="87841755"/>
<name>A0AAE0H6L8_9PEZI</name>
<keyword evidence="3" id="KW-1185">Reference proteome</keyword>
<organism evidence="2 3">
    <name type="scientific">Chaetomium fimeti</name>
    <dbReference type="NCBI Taxonomy" id="1854472"/>
    <lineage>
        <taxon>Eukaryota</taxon>
        <taxon>Fungi</taxon>
        <taxon>Dikarya</taxon>
        <taxon>Ascomycota</taxon>
        <taxon>Pezizomycotina</taxon>
        <taxon>Sordariomycetes</taxon>
        <taxon>Sordariomycetidae</taxon>
        <taxon>Sordariales</taxon>
        <taxon>Chaetomiaceae</taxon>
        <taxon>Chaetomium</taxon>
    </lineage>
</organism>
<comment type="caution">
    <text evidence="2">The sequence shown here is derived from an EMBL/GenBank/DDBJ whole genome shotgun (WGS) entry which is preliminary data.</text>
</comment>
<evidence type="ECO:0000256" key="1">
    <source>
        <dbReference type="SAM" id="MobiDB-lite"/>
    </source>
</evidence>
<sequence length="97" mass="10741">MPTAVLSLIYIHPARATQAQDSRGPLPIHTVNGKPRWPGETRSCCPIRTRAESPTRRPTAAREPSVGVGDSWLWCKFVAHPAFGTFYYSHALKQNLG</sequence>
<reference evidence="2" key="1">
    <citation type="journal article" date="2023" name="Mol. Phylogenet. Evol.">
        <title>Genome-scale phylogeny and comparative genomics of the fungal order Sordariales.</title>
        <authorList>
            <person name="Hensen N."/>
            <person name="Bonometti L."/>
            <person name="Westerberg I."/>
            <person name="Brannstrom I.O."/>
            <person name="Guillou S."/>
            <person name="Cros-Aarteil S."/>
            <person name="Calhoun S."/>
            <person name="Haridas S."/>
            <person name="Kuo A."/>
            <person name="Mondo S."/>
            <person name="Pangilinan J."/>
            <person name="Riley R."/>
            <person name="LaButti K."/>
            <person name="Andreopoulos B."/>
            <person name="Lipzen A."/>
            <person name="Chen C."/>
            <person name="Yan M."/>
            <person name="Daum C."/>
            <person name="Ng V."/>
            <person name="Clum A."/>
            <person name="Steindorff A."/>
            <person name="Ohm R.A."/>
            <person name="Martin F."/>
            <person name="Silar P."/>
            <person name="Natvig D.O."/>
            <person name="Lalanne C."/>
            <person name="Gautier V."/>
            <person name="Ament-Velasquez S.L."/>
            <person name="Kruys A."/>
            <person name="Hutchinson M.I."/>
            <person name="Powell A.J."/>
            <person name="Barry K."/>
            <person name="Miller A.N."/>
            <person name="Grigoriev I.V."/>
            <person name="Debuchy R."/>
            <person name="Gladieux P."/>
            <person name="Hiltunen Thoren M."/>
            <person name="Johannesson H."/>
        </authorList>
    </citation>
    <scope>NUCLEOTIDE SEQUENCE</scope>
    <source>
        <strain evidence="2">CBS 168.71</strain>
    </source>
</reference>
<dbReference type="EMBL" id="JAUEPN010000011">
    <property type="protein sequence ID" value="KAK3290832.1"/>
    <property type="molecule type" value="Genomic_DNA"/>
</dbReference>
<gene>
    <name evidence="2" type="ORF">B0H64DRAFT_410767</name>
</gene>
<dbReference type="RefSeq" id="XP_062654346.1">
    <property type="nucleotide sequence ID" value="XM_062804807.1"/>
</dbReference>
<feature type="region of interest" description="Disordered" evidence="1">
    <location>
        <begin position="20"/>
        <end position="44"/>
    </location>
</feature>
<proteinExistence type="predicted"/>
<protein>
    <submittedName>
        <fullName evidence="2">Uncharacterized protein</fullName>
    </submittedName>
</protein>
<dbReference type="AlphaFoldDB" id="A0AAE0H6L8"/>